<proteinExistence type="predicted"/>
<organism evidence="2 3">
    <name type="scientific">Occultella glacieicola</name>
    <dbReference type="NCBI Taxonomy" id="2518684"/>
    <lineage>
        <taxon>Bacteria</taxon>
        <taxon>Bacillati</taxon>
        <taxon>Actinomycetota</taxon>
        <taxon>Actinomycetes</taxon>
        <taxon>Micrococcales</taxon>
        <taxon>Ruaniaceae</taxon>
        <taxon>Occultella</taxon>
    </lineage>
</organism>
<keyword evidence="1" id="KW-1133">Transmembrane helix</keyword>
<evidence type="ECO:0000313" key="2">
    <source>
        <dbReference type="EMBL" id="TDE97578.1"/>
    </source>
</evidence>
<protein>
    <submittedName>
        <fullName evidence="2">DUF3017 domain-containing protein</fullName>
    </submittedName>
</protein>
<gene>
    <name evidence="2" type="ORF">EXU48_05190</name>
</gene>
<sequence length="141" mass="14320">MTAWHSGVGRCPQATAAVRCRGLGGGLRGPRCPASRLACVTVPTSAPADVPLPAQPRSHAVMWVALLAMVLIVAASFLVGARPASLMFAAELGVLAFVRAVAPRPGPYGISARSRGFDVAFLAVTGLVMATFAITAPAAAI</sequence>
<keyword evidence="1" id="KW-0812">Transmembrane</keyword>
<keyword evidence="3" id="KW-1185">Reference proteome</keyword>
<accession>A0ABY2E811</accession>
<dbReference type="EMBL" id="SMNA01000002">
    <property type="protein sequence ID" value="TDE97578.1"/>
    <property type="molecule type" value="Genomic_DNA"/>
</dbReference>
<feature type="transmembrane region" description="Helical" evidence="1">
    <location>
        <begin position="60"/>
        <end position="79"/>
    </location>
</feature>
<keyword evidence="1" id="KW-0472">Membrane</keyword>
<evidence type="ECO:0000313" key="3">
    <source>
        <dbReference type="Proteomes" id="UP000504882"/>
    </source>
</evidence>
<dbReference type="InterPro" id="IPR021385">
    <property type="entry name" value="DUF3017"/>
</dbReference>
<feature type="transmembrane region" description="Helical" evidence="1">
    <location>
        <begin position="119"/>
        <end position="140"/>
    </location>
</feature>
<name>A0ABY2E811_9MICO</name>
<comment type="caution">
    <text evidence="2">The sequence shown here is derived from an EMBL/GenBank/DDBJ whole genome shotgun (WGS) entry which is preliminary data.</text>
</comment>
<reference evidence="2 3" key="1">
    <citation type="submission" date="2019-03" db="EMBL/GenBank/DDBJ databases">
        <title>Genomic features of bacteria from cold environments.</title>
        <authorList>
            <person name="Shen L."/>
        </authorList>
    </citation>
    <scope>NUCLEOTIDE SEQUENCE [LARGE SCALE GENOMIC DNA]</scope>
    <source>
        <strain evidence="3">T3246-1</strain>
    </source>
</reference>
<evidence type="ECO:0000256" key="1">
    <source>
        <dbReference type="SAM" id="Phobius"/>
    </source>
</evidence>
<dbReference type="Proteomes" id="UP000504882">
    <property type="component" value="Unassembled WGS sequence"/>
</dbReference>
<dbReference type="Pfam" id="PF11222">
    <property type="entry name" value="DUF3017"/>
    <property type="match status" value="1"/>
</dbReference>